<dbReference type="AlphaFoldDB" id="A0A8H5Z8J3"/>
<feature type="signal peptide" evidence="1">
    <location>
        <begin position="1"/>
        <end position="17"/>
    </location>
</feature>
<dbReference type="EMBL" id="WNKQ01000022">
    <property type="protein sequence ID" value="KAF5844537.1"/>
    <property type="molecule type" value="Genomic_DNA"/>
</dbReference>
<dbReference type="InterPro" id="IPR057210">
    <property type="entry name" value="DUF7888"/>
</dbReference>
<dbReference type="Pfam" id="PF25411">
    <property type="entry name" value="DUF7888"/>
    <property type="match status" value="1"/>
</dbReference>
<feature type="domain" description="DUF7888" evidence="2">
    <location>
        <begin position="57"/>
        <end position="192"/>
    </location>
</feature>
<comment type="caution">
    <text evidence="3">The sequence shown here is derived from an EMBL/GenBank/DDBJ whole genome shotgun (WGS) entry which is preliminary data.</text>
</comment>
<accession>A0A8H5Z8J3</accession>
<feature type="chain" id="PRO_5034378351" description="DUF7888 domain-containing protein" evidence="1">
    <location>
        <begin position="18"/>
        <end position="192"/>
    </location>
</feature>
<proteinExistence type="predicted"/>
<dbReference type="PANTHER" id="PTHR40845:SF1">
    <property type="match status" value="1"/>
</dbReference>
<gene>
    <name evidence="3" type="ORF">GGP41_007597</name>
</gene>
<evidence type="ECO:0000313" key="3">
    <source>
        <dbReference type="EMBL" id="KAF5844537.1"/>
    </source>
</evidence>
<protein>
    <recommendedName>
        <fullName evidence="2">DUF7888 domain-containing protein</fullName>
    </recommendedName>
</protein>
<evidence type="ECO:0000313" key="4">
    <source>
        <dbReference type="Proteomes" id="UP000624244"/>
    </source>
</evidence>
<dbReference type="Proteomes" id="UP000624244">
    <property type="component" value="Unassembled WGS sequence"/>
</dbReference>
<keyword evidence="1" id="KW-0732">Signal</keyword>
<dbReference type="PANTHER" id="PTHR40845">
    <property type="match status" value="1"/>
</dbReference>
<sequence length="192" mass="20765">MHYSLAYIIGTAVLASAAPVLEQGLNIPSIDVLPSYAINPRPDNHMDKPNHVSKRAIASIIAGSVASAAGEQLSLALAGILKKLLPITEWDPAREAFTEEATLSLWNNNPDPAKWVAAVCYNQAWDVSNKAGISDVVSLKFSLGAFNTDYDCMYIGKGTQFFTQGDGGFINLRYQYDDKACKYDPISGDLSC</sequence>
<organism evidence="3 4">
    <name type="scientific">Cochliobolus sativus</name>
    <name type="common">Common root rot and spot blotch fungus</name>
    <name type="synonym">Bipolaris sorokiniana</name>
    <dbReference type="NCBI Taxonomy" id="45130"/>
    <lineage>
        <taxon>Eukaryota</taxon>
        <taxon>Fungi</taxon>
        <taxon>Dikarya</taxon>
        <taxon>Ascomycota</taxon>
        <taxon>Pezizomycotina</taxon>
        <taxon>Dothideomycetes</taxon>
        <taxon>Pleosporomycetidae</taxon>
        <taxon>Pleosporales</taxon>
        <taxon>Pleosporineae</taxon>
        <taxon>Pleosporaceae</taxon>
        <taxon>Bipolaris</taxon>
    </lineage>
</organism>
<reference evidence="3" key="1">
    <citation type="submission" date="2019-11" db="EMBL/GenBank/DDBJ databases">
        <title>Bipolaris sorokiniana Genome sequencing.</title>
        <authorList>
            <person name="Wang H."/>
        </authorList>
    </citation>
    <scope>NUCLEOTIDE SEQUENCE</scope>
</reference>
<name>A0A8H5Z8J3_COCSA</name>
<evidence type="ECO:0000256" key="1">
    <source>
        <dbReference type="SAM" id="SignalP"/>
    </source>
</evidence>
<evidence type="ECO:0000259" key="2">
    <source>
        <dbReference type="Pfam" id="PF25411"/>
    </source>
</evidence>